<evidence type="ECO:0000313" key="9">
    <source>
        <dbReference type="EMBL" id="OGF97938.1"/>
    </source>
</evidence>
<comment type="similarity">
    <text evidence="2">Belongs to the peptide transporter carbon starvation (CstA) (TC 2.A.114) family.</text>
</comment>
<evidence type="ECO:0000256" key="3">
    <source>
        <dbReference type="ARBA" id="ARBA00022475"/>
    </source>
</evidence>
<feature type="transmembrane region" description="Helical" evidence="7">
    <location>
        <begin position="448"/>
        <end position="467"/>
    </location>
</feature>
<sequence>MDTLLLILVTFFGYLAAYHIYGRFLGGKVFRLDSRALVPSKELEDGLDFVPTRRGIIFGHHYASIAGTGPIVGPAIGIIWGWVPALLWVFLGAVIMGGVHDLGSLVVSLRNQGKTLTEITARYINRRVRLIFFMIMFLGLWIVIAIFGLVIALIFNIFPTAVLPVWLQIPIAVGTGWVIYRRSGNVTLSTAVAVGIMYLTIYLGTLLPFSMGEVAGLPPTGVWTIILLIYAFVASILPVTVLLQPRDYINAWQLFISMGLLAAGALLASSTAGMELVAPAFNPDAEGAPPIWPFLFITIACGAISGFHCLVSSGTTSKQTACEPDALFIGYGSMLLESCLAVLVLVAVAAGIGLGYTTPDGEVLKGVAAWRHHYHSWGAAGGLAANINAVVIGSANMLSVLGIPKFLGVGIMGVFIVSFAGTTLDTATRIQRYIISELFSDMKLTRLSGRYSATAIAVVTAALLAFATGADGNGALTLWPMFGAVNQLLGALALLVVTIYLRERSGWYYLLSGLPCLFMVVMTTWAMLLNEGIFIREGQHLLAVINAFTLFLASWMVVEAAPRIFRSTEEVPEPAEA</sequence>
<organism evidence="9 10">
    <name type="scientific">Candidatus Glassbacteria bacterium GWA2_58_10</name>
    <dbReference type="NCBI Taxonomy" id="1817865"/>
    <lineage>
        <taxon>Bacteria</taxon>
        <taxon>Candidatus Glassiibacteriota</taxon>
    </lineage>
</organism>
<feature type="transmembrane region" description="Helical" evidence="7">
    <location>
        <begin position="250"/>
        <end position="271"/>
    </location>
</feature>
<evidence type="ECO:0000256" key="2">
    <source>
        <dbReference type="ARBA" id="ARBA00007755"/>
    </source>
</evidence>
<feature type="transmembrane region" description="Helical" evidence="7">
    <location>
        <begin position="6"/>
        <end position="25"/>
    </location>
</feature>
<feature type="transmembrane region" description="Helical" evidence="7">
    <location>
        <begin position="62"/>
        <end position="82"/>
    </location>
</feature>
<evidence type="ECO:0000259" key="8">
    <source>
        <dbReference type="Pfam" id="PF02554"/>
    </source>
</evidence>
<dbReference type="PANTHER" id="PTHR30252">
    <property type="entry name" value="INNER MEMBRANE PEPTIDE TRANSPORTER"/>
    <property type="match status" value="1"/>
</dbReference>
<evidence type="ECO:0000256" key="6">
    <source>
        <dbReference type="ARBA" id="ARBA00023136"/>
    </source>
</evidence>
<evidence type="ECO:0000256" key="7">
    <source>
        <dbReference type="SAM" id="Phobius"/>
    </source>
</evidence>
<feature type="transmembrane region" description="Helical" evidence="7">
    <location>
        <begin position="161"/>
        <end position="180"/>
    </location>
</feature>
<feature type="transmembrane region" description="Helical" evidence="7">
    <location>
        <begin position="221"/>
        <end position="243"/>
    </location>
</feature>
<feature type="domain" description="CstA N-terminal" evidence="8">
    <location>
        <begin position="4"/>
        <end position="526"/>
    </location>
</feature>
<dbReference type="GO" id="GO:0009267">
    <property type="term" value="P:cellular response to starvation"/>
    <property type="evidence" value="ECO:0007669"/>
    <property type="project" value="InterPro"/>
</dbReference>
<reference evidence="9 10" key="1">
    <citation type="journal article" date="2016" name="Nat. Commun.">
        <title>Thousands of microbial genomes shed light on interconnected biogeochemical processes in an aquifer system.</title>
        <authorList>
            <person name="Anantharaman K."/>
            <person name="Brown C.T."/>
            <person name="Hug L.A."/>
            <person name="Sharon I."/>
            <person name="Castelle C.J."/>
            <person name="Probst A.J."/>
            <person name="Thomas B.C."/>
            <person name="Singh A."/>
            <person name="Wilkins M.J."/>
            <person name="Karaoz U."/>
            <person name="Brodie E.L."/>
            <person name="Williams K.H."/>
            <person name="Hubbard S.S."/>
            <person name="Banfield J.F."/>
        </authorList>
    </citation>
    <scope>NUCLEOTIDE SEQUENCE [LARGE SCALE GENOMIC DNA]</scope>
</reference>
<evidence type="ECO:0000256" key="4">
    <source>
        <dbReference type="ARBA" id="ARBA00022692"/>
    </source>
</evidence>
<feature type="transmembrane region" description="Helical" evidence="7">
    <location>
        <begin position="540"/>
        <end position="558"/>
    </location>
</feature>
<dbReference type="AlphaFoldDB" id="A0A1F5YCN0"/>
<dbReference type="InterPro" id="IPR051605">
    <property type="entry name" value="CstA"/>
</dbReference>
<feature type="transmembrane region" description="Helical" evidence="7">
    <location>
        <begin position="88"/>
        <end position="109"/>
    </location>
</feature>
<feature type="transmembrane region" description="Helical" evidence="7">
    <location>
        <begin position="479"/>
        <end position="501"/>
    </location>
</feature>
<evidence type="ECO:0000256" key="5">
    <source>
        <dbReference type="ARBA" id="ARBA00022989"/>
    </source>
</evidence>
<comment type="subcellular location">
    <subcellularLocation>
        <location evidence="1">Cell membrane</location>
        <topology evidence="1">Multi-pass membrane protein</topology>
    </subcellularLocation>
</comment>
<dbReference type="PANTHER" id="PTHR30252:SF0">
    <property type="entry name" value="PEPTIDE TRANSPORTER CSTA"/>
    <property type="match status" value="1"/>
</dbReference>
<dbReference type="EMBL" id="MFIV01000193">
    <property type="protein sequence ID" value="OGF97938.1"/>
    <property type="molecule type" value="Genomic_DNA"/>
</dbReference>
<dbReference type="InterPro" id="IPR003706">
    <property type="entry name" value="CstA_N"/>
</dbReference>
<dbReference type="GO" id="GO:0005886">
    <property type="term" value="C:plasma membrane"/>
    <property type="evidence" value="ECO:0007669"/>
    <property type="project" value="UniProtKB-SubCell"/>
</dbReference>
<feature type="transmembrane region" description="Helical" evidence="7">
    <location>
        <begin position="130"/>
        <end position="155"/>
    </location>
</feature>
<keyword evidence="6 7" id="KW-0472">Membrane</keyword>
<comment type="caution">
    <text evidence="9">The sequence shown here is derived from an EMBL/GenBank/DDBJ whole genome shotgun (WGS) entry which is preliminary data.</text>
</comment>
<keyword evidence="5 7" id="KW-1133">Transmembrane helix</keyword>
<evidence type="ECO:0000313" key="10">
    <source>
        <dbReference type="Proteomes" id="UP000176992"/>
    </source>
</evidence>
<dbReference type="Proteomes" id="UP000176992">
    <property type="component" value="Unassembled WGS sequence"/>
</dbReference>
<evidence type="ECO:0000256" key="1">
    <source>
        <dbReference type="ARBA" id="ARBA00004651"/>
    </source>
</evidence>
<feature type="transmembrane region" description="Helical" evidence="7">
    <location>
        <begin position="187"/>
        <end position="209"/>
    </location>
</feature>
<proteinExistence type="inferred from homology"/>
<keyword evidence="3" id="KW-1003">Cell membrane</keyword>
<feature type="transmembrane region" description="Helical" evidence="7">
    <location>
        <begin position="508"/>
        <end position="528"/>
    </location>
</feature>
<dbReference type="Pfam" id="PF02554">
    <property type="entry name" value="CstA"/>
    <property type="match status" value="1"/>
</dbReference>
<accession>A0A1F5YCN0</accession>
<feature type="transmembrane region" description="Helical" evidence="7">
    <location>
        <begin position="291"/>
        <end position="313"/>
    </location>
</feature>
<name>A0A1F5YCN0_9BACT</name>
<feature type="transmembrane region" description="Helical" evidence="7">
    <location>
        <begin position="334"/>
        <end position="356"/>
    </location>
</feature>
<keyword evidence="4 7" id="KW-0812">Transmembrane</keyword>
<gene>
    <name evidence="9" type="ORF">A2Z86_06365</name>
</gene>
<protein>
    <submittedName>
        <fullName evidence="9">Carbon starvation protein CstA</fullName>
    </submittedName>
</protein>
<feature type="transmembrane region" description="Helical" evidence="7">
    <location>
        <begin position="406"/>
        <end position="427"/>
    </location>
</feature>